<accession>A0A644XNI0</accession>
<dbReference type="AlphaFoldDB" id="A0A644XNI0"/>
<name>A0A644XNI0_9ZZZZ</name>
<comment type="caution">
    <text evidence="1">The sequence shown here is derived from an EMBL/GenBank/DDBJ whole genome shotgun (WGS) entry which is preliminary data.</text>
</comment>
<protein>
    <submittedName>
        <fullName evidence="1">Uncharacterized protein</fullName>
    </submittedName>
</protein>
<organism evidence="1">
    <name type="scientific">bioreactor metagenome</name>
    <dbReference type="NCBI Taxonomy" id="1076179"/>
    <lineage>
        <taxon>unclassified sequences</taxon>
        <taxon>metagenomes</taxon>
        <taxon>ecological metagenomes</taxon>
    </lineage>
</organism>
<dbReference type="EMBL" id="VSSQ01002817">
    <property type="protein sequence ID" value="MPM17547.1"/>
    <property type="molecule type" value="Genomic_DNA"/>
</dbReference>
<reference evidence="1" key="1">
    <citation type="submission" date="2019-08" db="EMBL/GenBank/DDBJ databases">
        <authorList>
            <person name="Kucharzyk K."/>
            <person name="Murdoch R.W."/>
            <person name="Higgins S."/>
            <person name="Loffler F."/>
        </authorList>
    </citation>
    <scope>NUCLEOTIDE SEQUENCE</scope>
</reference>
<gene>
    <name evidence="1" type="ORF">SDC9_63943</name>
</gene>
<proteinExistence type="predicted"/>
<evidence type="ECO:0000313" key="1">
    <source>
        <dbReference type="EMBL" id="MPM17547.1"/>
    </source>
</evidence>
<sequence length="540" mass="59437">MDCEIIPLVAAFVEAHAPLGEADQVIFRFLKLQGIDIEMLIDVACVKKKSMSWNAEQRLRQFADALDVKIFEVLRGQNDRRFFLSDALHEITDVLYRRQIRQKEIQLVNGRGGVALGEKLIAHEGQNVEQQGVFNIPAGLQQSLDAEHDEAVGGYVGMPVEEFALGALAHGVESQQNFLQKFQRIKLVFFSVIVLILILNQRVQVREDGILLRGQHGEIRAVADAPFVIELAQHNFDHVDVAVSKILVATEKIFQERNVLTELGALPEGLRSVPVAGAAALVPGLGFQRIDHILSAHEIDEAAAEVFGEFDILMLGIKANHVFSRFEDIAEDELQKIALALAAVAEDENIGVGLVIIALVKIRDDVAPKFIPPEVKAVSVRFPAVVEGIQVGNGAGRQYAFELVAEDVVSCRADRQKALLLTKQKPVHIELRAHQLCQYVGLEELQTVWVVGGQFNVNGAVKERFTVSVHGGHQRHHILQVAFGCDGLLEVSCAASAHTVFICGVVDDLLFLRSRHLPGVDAQGYSVLFPEVPQDRLLIG</sequence>